<evidence type="ECO:0000256" key="6">
    <source>
        <dbReference type="SAM" id="Phobius"/>
    </source>
</evidence>
<gene>
    <name evidence="7" type="ORF">FTOL_07002</name>
</gene>
<dbReference type="SUPFAM" id="SSF144083">
    <property type="entry name" value="Magnesium transport protein CorA, transmembrane region"/>
    <property type="match status" value="1"/>
</dbReference>
<dbReference type="InterPro" id="IPR045863">
    <property type="entry name" value="CorA_TM1_TM2"/>
</dbReference>
<dbReference type="Proteomes" id="UP001187734">
    <property type="component" value="Unassembled WGS sequence"/>
</dbReference>
<dbReference type="EMBL" id="ONZP01000234">
    <property type="protein sequence ID" value="SPJ78612.1"/>
    <property type="molecule type" value="Genomic_DNA"/>
</dbReference>
<reference evidence="7" key="1">
    <citation type="submission" date="2018-03" db="EMBL/GenBank/DDBJ databases">
        <authorList>
            <person name="Guldener U."/>
        </authorList>
    </citation>
    <scope>NUCLEOTIDE SEQUENCE</scope>
</reference>
<organism evidence="7 8">
    <name type="scientific">Fusarium torulosum</name>
    <dbReference type="NCBI Taxonomy" id="33205"/>
    <lineage>
        <taxon>Eukaryota</taxon>
        <taxon>Fungi</taxon>
        <taxon>Dikarya</taxon>
        <taxon>Ascomycota</taxon>
        <taxon>Pezizomycotina</taxon>
        <taxon>Sordariomycetes</taxon>
        <taxon>Hypocreomycetidae</taxon>
        <taxon>Hypocreales</taxon>
        <taxon>Nectriaceae</taxon>
        <taxon>Fusarium</taxon>
    </lineage>
</organism>
<feature type="region of interest" description="Disordered" evidence="5">
    <location>
        <begin position="341"/>
        <end position="363"/>
    </location>
</feature>
<dbReference type="GO" id="GO:0016020">
    <property type="term" value="C:membrane"/>
    <property type="evidence" value="ECO:0007669"/>
    <property type="project" value="UniProtKB-SubCell"/>
</dbReference>
<dbReference type="AlphaFoldDB" id="A0AAE8MAS6"/>
<evidence type="ECO:0000313" key="8">
    <source>
        <dbReference type="Proteomes" id="UP001187734"/>
    </source>
</evidence>
<evidence type="ECO:0000256" key="2">
    <source>
        <dbReference type="ARBA" id="ARBA00022692"/>
    </source>
</evidence>
<evidence type="ECO:0000256" key="1">
    <source>
        <dbReference type="ARBA" id="ARBA00004141"/>
    </source>
</evidence>
<accession>A0AAE8MAS6</accession>
<proteinExistence type="predicted"/>
<comment type="caution">
    <text evidence="7">The sequence shown here is derived from an EMBL/GenBank/DDBJ whole genome shotgun (WGS) entry which is preliminary data.</text>
</comment>
<keyword evidence="8" id="KW-1185">Reference proteome</keyword>
<protein>
    <submittedName>
        <fullName evidence="7">Uncharacterized protein</fullName>
    </submittedName>
</protein>
<comment type="subcellular location">
    <subcellularLocation>
        <location evidence="1">Membrane</location>
        <topology evidence="1">Multi-pass membrane protein</topology>
    </subcellularLocation>
</comment>
<evidence type="ECO:0000256" key="5">
    <source>
        <dbReference type="SAM" id="MobiDB-lite"/>
    </source>
</evidence>
<sequence length="615" mass="71994">MRAKDSELTKELGLITDNNLIYSLPLRIMRLTDCQLGDAYQDDVRDAVIKILRDNNNYWEVGNIGGDYLDHVENLIPMWPQLELLADFMRVGTIPTRWQIFPGENDAFDTERYTYEQDVLQCKEESQKKRQKRVNVALMQFINGQMTESIPVSDTESLKQKSESVQRDNPDSHFSLFVVEDLSCDVIETLGSKFDIDPRFFRSHIMDYAWNNVRDRWKEPPMLRLDARGLDWFQLRLIRSRYFSNEEELNRARKEMNEWNVVRRIDTDNNEIFWDREKRTEPKRIVNGRVGHIRSRVTFWRKSGVGVLILDPTLKSGYPLWRGYANWDPLPPFASDREEREDCRHVPPSLRRQRPGRVSSETRPPSLFEDFIFWAQYTTICQSSAGSSPHAKPLEAMLRLICAEWLTFTDYINTRLNQIDWGIANPGFFPDSDSREQSLEKVHFWRRWIPQCISISRGNMNQLFDFQKERQDSEIFIPYKDDYKSILDYLNIAEQRVTNLGAVVNSAISLENTLNTSKLTALASAFLPPSLLAGVLSMNTEPLSGIYNALSWWAIISGASILTIFGLYYFTNKDNLELWKRRAKQMNKDRRDKFNQLFLQHLSRNGRSGEVCERV</sequence>
<evidence type="ECO:0000256" key="3">
    <source>
        <dbReference type="ARBA" id="ARBA00022989"/>
    </source>
</evidence>
<dbReference type="Gene3D" id="1.20.58.340">
    <property type="entry name" value="Magnesium transport protein CorA, transmembrane region"/>
    <property type="match status" value="1"/>
</dbReference>
<evidence type="ECO:0000256" key="4">
    <source>
        <dbReference type="ARBA" id="ARBA00023136"/>
    </source>
</evidence>
<keyword evidence="4 6" id="KW-0472">Membrane</keyword>
<feature type="transmembrane region" description="Helical" evidence="6">
    <location>
        <begin position="550"/>
        <end position="571"/>
    </location>
</feature>
<dbReference type="Pfam" id="PF01544">
    <property type="entry name" value="CorA"/>
    <property type="match status" value="1"/>
</dbReference>
<keyword evidence="3 6" id="KW-1133">Transmembrane helix</keyword>
<dbReference type="GO" id="GO:0046873">
    <property type="term" value="F:metal ion transmembrane transporter activity"/>
    <property type="evidence" value="ECO:0007669"/>
    <property type="project" value="InterPro"/>
</dbReference>
<name>A0AAE8MAS6_9HYPO</name>
<keyword evidence="2 6" id="KW-0812">Transmembrane</keyword>
<evidence type="ECO:0000313" key="7">
    <source>
        <dbReference type="EMBL" id="SPJ78612.1"/>
    </source>
</evidence>
<dbReference type="InterPro" id="IPR002523">
    <property type="entry name" value="MgTranspt_CorA/ZnTranspt_ZntB"/>
</dbReference>